<evidence type="ECO:0000313" key="8">
    <source>
        <dbReference type="Proteomes" id="UP001055439"/>
    </source>
</evidence>
<keyword evidence="8" id="KW-1185">Reference proteome</keyword>
<dbReference type="PANTHER" id="PTHR10836">
    <property type="entry name" value="GLYCERALDEHYDE 3-PHOSPHATE DEHYDROGENASE"/>
    <property type="match status" value="1"/>
</dbReference>
<dbReference type="GO" id="GO:0005829">
    <property type="term" value="C:cytosol"/>
    <property type="evidence" value="ECO:0007669"/>
    <property type="project" value="TreeGrafter"/>
</dbReference>
<accession>A0A9E7F789</accession>
<comment type="similarity">
    <text evidence="1 5">Belongs to the glyceraldehyde-3-phosphate dehydrogenase family.</text>
</comment>
<dbReference type="Proteomes" id="UP001055439">
    <property type="component" value="Chromosome 2"/>
</dbReference>
<evidence type="ECO:0000256" key="4">
    <source>
        <dbReference type="ARBA" id="ARBA00023027"/>
    </source>
</evidence>
<keyword evidence="4" id="KW-0520">NAD</keyword>
<sequence>DTAHLRGREEVAKSPPALPHSRHFVRLSGFFALRERREGLQIAFPTLLGSVIPVLGGSSERLLPLRVLQADGYGISVPFPVRSSLLLNGLCIHHSRSTYSVLPSAPWKHARPHEAVISGYVFSDLKCSKSGGKTKIGINGFGRTGRLVMHMATTRDDIEVVAVNDRFIDAKYMVGNSHYRNPADIPWGNFGAEFVVESSGVFTTMEKASAHLKGMLHLFHGGAKKVIISAPSADASPMFVVGVNENANKPSMNIVSDASCTTICLAPPAKAVHEEFGIAEGLTTIVHAATVTQKTVDGPSMKDWHGGCGAGQNVLPEPNGKLTGMAFRVPTPDVSVVNLTCQLEKSASYDDVKTAISSLKLRVPQRVHRGAFLARQMKMMSPMAPLVTRGWYWIECLFREASLMAWQLSGGYSNWVLDLIEHVALVLQSLSSGGGGGEWLSLEKLLSWGWGWGWGWGWAVPQLKKQWVEEQPCELLVMSCGSSCFIVKSSGKTTETAACMEKHEMVVVVVVVVLVVVVV</sequence>
<dbReference type="InterPro" id="IPR020831">
    <property type="entry name" value="GlycerAld/Erythrose_P_DH"/>
</dbReference>
<dbReference type="GO" id="GO:0006096">
    <property type="term" value="P:glycolytic process"/>
    <property type="evidence" value="ECO:0007669"/>
    <property type="project" value="TreeGrafter"/>
</dbReference>
<dbReference type="PROSITE" id="PS00071">
    <property type="entry name" value="GAPDH"/>
    <property type="match status" value="1"/>
</dbReference>
<dbReference type="PANTHER" id="PTHR10836:SF76">
    <property type="entry name" value="GLYCERALDEHYDE-3-PHOSPHATE DEHYDROGENASE-RELATED"/>
    <property type="match status" value="1"/>
</dbReference>
<organism evidence="7 8">
    <name type="scientific">Musa troglodytarum</name>
    <name type="common">fe'i banana</name>
    <dbReference type="NCBI Taxonomy" id="320322"/>
    <lineage>
        <taxon>Eukaryota</taxon>
        <taxon>Viridiplantae</taxon>
        <taxon>Streptophyta</taxon>
        <taxon>Embryophyta</taxon>
        <taxon>Tracheophyta</taxon>
        <taxon>Spermatophyta</taxon>
        <taxon>Magnoliopsida</taxon>
        <taxon>Liliopsida</taxon>
        <taxon>Zingiberales</taxon>
        <taxon>Musaceae</taxon>
        <taxon>Musa</taxon>
    </lineage>
</organism>
<protein>
    <submittedName>
        <fullName evidence="7">Glyceraldehyde-3-phosphate dehydrogenase</fullName>
    </submittedName>
</protein>
<dbReference type="InterPro" id="IPR020828">
    <property type="entry name" value="GlycerAld_3-P_DH_NAD(P)-bd"/>
</dbReference>
<evidence type="ECO:0000256" key="3">
    <source>
        <dbReference type="ARBA" id="ARBA00023002"/>
    </source>
</evidence>
<dbReference type="SUPFAM" id="SSF55347">
    <property type="entry name" value="Glyceraldehyde-3-phosphate dehydrogenase-like, C-terminal domain"/>
    <property type="match status" value="1"/>
</dbReference>
<reference evidence="7" key="1">
    <citation type="submission" date="2022-05" db="EMBL/GenBank/DDBJ databases">
        <title>The Musa troglodytarum L. genome provides insights into the mechanism of non-climacteric behaviour and enrichment of carotenoids.</title>
        <authorList>
            <person name="Wang J."/>
        </authorList>
    </citation>
    <scope>NUCLEOTIDE SEQUENCE</scope>
    <source>
        <tissue evidence="7">Leaf</tissue>
    </source>
</reference>
<dbReference type="AlphaFoldDB" id="A0A9E7F789"/>
<comment type="subunit">
    <text evidence="2">Homotetramer.</text>
</comment>
<dbReference type="Gene3D" id="3.30.360.10">
    <property type="entry name" value="Dihydrodipicolinate Reductase, domain 2"/>
    <property type="match status" value="1"/>
</dbReference>
<dbReference type="Gene3D" id="3.40.50.720">
    <property type="entry name" value="NAD(P)-binding Rossmann-like Domain"/>
    <property type="match status" value="1"/>
</dbReference>
<dbReference type="InterPro" id="IPR020830">
    <property type="entry name" value="GlycerAld_3-P_DH_AS"/>
</dbReference>
<dbReference type="CDD" id="cd05214">
    <property type="entry name" value="GAPDH_I_N"/>
    <property type="match status" value="1"/>
</dbReference>
<keyword evidence="3" id="KW-0560">Oxidoreductase</keyword>
<name>A0A9E7F789_9LILI</name>
<dbReference type="GO" id="GO:0051287">
    <property type="term" value="F:NAD binding"/>
    <property type="evidence" value="ECO:0007669"/>
    <property type="project" value="InterPro"/>
</dbReference>
<dbReference type="EMBL" id="CP097504">
    <property type="protein sequence ID" value="URD89900.1"/>
    <property type="molecule type" value="Genomic_DNA"/>
</dbReference>
<evidence type="ECO:0000256" key="1">
    <source>
        <dbReference type="ARBA" id="ARBA00007406"/>
    </source>
</evidence>
<dbReference type="InterPro" id="IPR020829">
    <property type="entry name" value="GlycerAld_3-P_DH_cat"/>
</dbReference>
<feature type="non-terminal residue" evidence="7">
    <location>
        <position position="1"/>
    </location>
</feature>
<dbReference type="SUPFAM" id="SSF51735">
    <property type="entry name" value="NAD(P)-binding Rossmann-fold domains"/>
    <property type="match status" value="1"/>
</dbReference>
<dbReference type="OrthoDB" id="1152826at2759"/>
<gene>
    <name evidence="7" type="ORF">MUK42_16210</name>
</gene>
<dbReference type="Pfam" id="PF00044">
    <property type="entry name" value="Gp_dh_N"/>
    <property type="match status" value="1"/>
</dbReference>
<dbReference type="SMART" id="SM00846">
    <property type="entry name" value="Gp_dh_N"/>
    <property type="match status" value="1"/>
</dbReference>
<proteinExistence type="inferred from homology"/>
<feature type="domain" description="Glyceraldehyde 3-phosphate dehydrogenase NAD(P) binding" evidence="6">
    <location>
        <begin position="134"/>
        <end position="260"/>
    </location>
</feature>
<evidence type="ECO:0000259" key="6">
    <source>
        <dbReference type="SMART" id="SM00846"/>
    </source>
</evidence>
<dbReference type="GO" id="GO:0004365">
    <property type="term" value="F:glyceraldehyde-3-phosphate dehydrogenase (NAD+) (phosphorylating) activity"/>
    <property type="evidence" value="ECO:0007669"/>
    <property type="project" value="TreeGrafter"/>
</dbReference>
<evidence type="ECO:0000256" key="2">
    <source>
        <dbReference type="ARBA" id="ARBA00011881"/>
    </source>
</evidence>
<dbReference type="Pfam" id="PF02800">
    <property type="entry name" value="Gp_dh_C"/>
    <property type="match status" value="1"/>
</dbReference>
<evidence type="ECO:0000313" key="7">
    <source>
        <dbReference type="EMBL" id="URD89900.1"/>
    </source>
</evidence>
<evidence type="ECO:0000256" key="5">
    <source>
        <dbReference type="RuleBase" id="RU000397"/>
    </source>
</evidence>
<dbReference type="InterPro" id="IPR036291">
    <property type="entry name" value="NAD(P)-bd_dom_sf"/>
</dbReference>
<dbReference type="PRINTS" id="PR00078">
    <property type="entry name" value="G3PDHDRGNASE"/>
</dbReference>